<dbReference type="GO" id="GO:0006281">
    <property type="term" value="P:DNA repair"/>
    <property type="evidence" value="ECO:0007669"/>
    <property type="project" value="InterPro"/>
</dbReference>
<dbReference type="InterPro" id="IPR003583">
    <property type="entry name" value="Hlx-hairpin-Hlx_DNA-bd_motif"/>
</dbReference>
<keyword evidence="6" id="KW-0378">Hydrolase</keyword>
<evidence type="ECO:0000313" key="6">
    <source>
        <dbReference type="RefSeq" id="XP_011310028.1"/>
    </source>
</evidence>
<dbReference type="RefSeq" id="XP_011310028.1">
    <property type="nucleotide sequence ID" value="XM_011311726.1"/>
</dbReference>
<keyword evidence="6" id="KW-0255">Endonuclease</keyword>
<evidence type="ECO:0000256" key="2">
    <source>
        <dbReference type="PROSITE-ProRule" id="PRU00358"/>
    </source>
</evidence>
<dbReference type="PANTHER" id="PTHR21180">
    <property type="entry name" value="ENDONUCLEASE/EXONUCLEASE/PHOSPHATASE FAMILY DOMAIN-CONTAINING PROTEIN 1"/>
    <property type="match status" value="1"/>
</dbReference>
<dbReference type="SMART" id="SM00278">
    <property type="entry name" value="HhH1"/>
    <property type="match status" value="3"/>
</dbReference>
<dbReference type="PANTHER" id="PTHR21180:SF32">
    <property type="entry name" value="ENDONUCLEASE_EXONUCLEASE_PHOSPHATASE FAMILY DOMAIN-CONTAINING PROTEIN 1"/>
    <property type="match status" value="1"/>
</dbReference>
<dbReference type="Gene3D" id="1.10.150.320">
    <property type="entry name" value="Photosystem II 12 kDa extrinsic protein"/>
    <property type="match status" value="2"/>
</dbReference>
<evidence type="ECO:0000313" key="4">
    <source>
        <dbReference type="EMBL" id="JAG77647.1"/>
    </source>
</evidence>
<feature type="domain" description="YDG" evidence="3">
    <location>
        <begin position="1"/>
        <end position="33"/>
    </location>
</feature>
<comment type="subcellular location">
    <subcellularLocation>
        <location evidence="2">Nucleus</location>
    </subcellularLocation>
</comment>
<keyword evidence="5" id="KW-1185">Reference proteome</keyword>
<accession>A0A0C9RHX9</accession>
<dbReference type="InterPro" id="IPR051675">
    <property type="entry name" value="Endo/Exo/Phosphatase_dom_1"/>
</dbReference>
<proteinExistence type="predicted"/>
<organism evidence="4">
    <name type="scientific">Fopius arisanus</name>
    <dbReference type="NCBI Taxonomy" id="64838"/>
    <lineage>
        <taxon>Eukaryota</taxon>
        <taxon>Metazoa</taxon>
        <taxon>Ecdysozoa</taxon>
        <taxon>Arthropoda</taxon>
        <taxon>Hexapoda</taxon>
        <taxon>Insecta</taxon>
        <taxon>Pterygota</taxon>
        <taxon>Neoptera</taxon>
        <taxon>Endopterygota</taxon>
        <taxon>Hymenoptera</taxon>
        <taxon>Apocrita</taxon>
        <taxon>Ichneumonoidea</taxon>
        <taxon>Braconidae</taxon>
        <taxon>Opiinae</taxon>
        <taxon>Fopius</taxon>
    </lineage>
</organism>
<reference evidence="6" key="2">
    <citation type="submission" date="2025-04" db="UniProtKB">
        <authorList>
            <consortium name="RefSeq"/>
        </authorList>
    </citation>
    <scope>IDENTIFICATION</scope>
    <source>
        <strain evidence="6">USDA-PBARC FA_bdor</strain>
        <tissue evidence="6">Whole organism</tissue>
    </source>
</reference>
<dbReference type="InterPro" id="IPR036691">
    <property type="entry name" value="Endo/exonu/phosph_ase_sf"/>
</dbReference>
<evidence type="ECO:0000259" key="3">
    <source>
        <dbReference type="PROSITE" id="PS51015"/>
    </source>
</evidence>
<dbReference type="GO" id="GO:0005634">
    <property type="term" value="C:nucleus"/>
    <property type="evidence" value="ECO:0007669"/>
    <property type="project" value="UniProtKB-SubCell"/>
</dbReference>
<dbReference type="Proteomes" id="UP000694866">
    <property type="component" value="Unplaced"/>
</dbReference>
<dbReference type="OrthoDB" id="6237065at2759"/>
<dbReference type="SUPFAM" id="SSF56219">
    <property type="entry name" value="DNase I-like"/>
    <property type="match status" value="1"/>
</dbReference>
<dbReference type="GO" id="GO:0003677">
    <property type="term" value="F:DNA binding"/>
    <property type="evidence" value="ECO:0007669"/>
    <property type="project" value="InterPro"/>
</dbReference>
<keyword evidence="2" id="KW-0539">Nucleus</keyword>
<dbReference type="AlphaFoldDB" id="A0A0C9RHX9"/>
<dbReference type="InterPro" id="IPR010994">
    <property type="entry name" value="RuvA_2-like"/>
</dbReference>
<dbReference type="PROSITE" id="PS51015">
    <property type="entry name" value="YDG"/>
    <property type="match status" value="1"/>
</dbReference>
<evidence type="ECO:0000313" key="5">
    <source>
        <dbReference type="Proteomes" id="UP000694866"/>
    </source>
</evidence>
<reference evidence="4" key="1">
    <citation type="submission" date="2015-01" db="EMBL/GenBank/DDBJ databases">
        <title>Transcriptome Assembly of Fopius arisanus.</title>
        <authorList>
            <person name="Geib S."/>
        </authorList>
    </citation>
    <scope>NUCLEOTIDE SEQUENCE</scope>
</reference>
<name>A0A0C9RHX9_9HYME</name>
<dbReference type="InterPro" id="IPR003105">
    <property type="entry name" value="SRA_YDG"/>
</dbReference>
<accession>A0A9R1U7B8</accession>
<dbReference type="GeneID" id="105270647"/>
<evidence type="ECO:0000256" key="1">
    <source>
        <dbReference type="ARBA" id="ARBA00015260"/>
    </source>
</evidence>
<dbReference type="KEGG" id="fas:105270647"/>
<protein>
    <recommendedName>
        <fullName evidence="1">Endonuclease/exonuclease/phosphatase family domain-containing protein 1</fullName>
    </recommendedName>
</protein>
<dbReference type="Pfam" id="PF12836">
    <property type="entry name" value="HHH_3"/>
    <property type="match status" value="2"/>
</dbReference>
<sequence>MKYSGNYVITFTWKNLGIMGQSHSAEGRYKLRRPSFKQITMGKRRINYSKNLSHTFSFPDETIKPQQLNINTATEEELMTLPGITRNIAVNIVSHRRLIGRFNRIEDVALVSGVGAQKLENIKLEVYVTSVNGSGTSSRASTTLDSMGNTESPVDVNLASVFDLQTLPGVDQELASRIVEKRAKHGWYHSLDEIAKLRGMGKHRFAMIKPHLKINVSNGLVMRTPSSDSTLPAWDIPQASSTPRLNNVGRKSGRIDREEFTEPIVPENDENEKHFELSTGISEKEIWELLSIASPRPSLRFECIHRSFVRKTIRIASWNLTSFTADKASNPGVMEVVCRTILENQICLLALQEVKSPEALEILTNELNLPTLKRVRDWRENKRKWHSVHLGAGLAVLWDADPRKNISLREQPPATKVFLPVLASMIFHINKIDLTIINVQMHGPDDMKIIERFLDAKNSIFLGDFSWTDDTTNCSGNIMIDTNTAVNSDKYFYKDRIIWREDSSKLFDTGLHRVVRQGLMHLGIPQGWRWGGPASDHCPVWCEIFTEPSDT</sequence>
<keyword evidence="6" id="KW-0540">Nuclease</keyword>
<dbReference type="Gene3D" id="3.60.10.10">
    <property type="entry name" value="Endonuclease/exonuclease/phosphatase"/>
    <property type="match status" value="1"/>
</dbReference>
<dbReference type="GO" id="GO:0004519">
    <property type="term" value="F:endonuclease activity"/>
    <property type="evidence" value="ECO:0007669"/>
    <property type="project" value="UniProtKB-KW"/>
</dbReference>
<gene>
    <name evidence="4" type="primary">eepd1</name>
    <name evidence="6" type="synonym">LOC105270647</name>
    <name evidence="4" type="ORF">g.20713</name>
</gene>
<dbReference type="EMBL" id="GBYB01007880">
    <property type="protein sequence ID" value="JAG77647.1"/>
    <property type="molecule type" value="Transcribed_RNA"/>
</dbReference>
<dbReference type="SUPFAM" id="SSF47781">
    <property type="entry name" value="RuvA domain 2-like"/>
    <property type="match status" value="2"/>
</dbReference>